<dbReference type="AlphaFoldDB" id="A0A0E9S4U7"/>
<reference evidence="1" key="1">
    <citation type="submission" date="2014-11" db="EMBL/GenBank/DDBJ databases">
        <authorList>
            <person name="Amaro Gonzalez C."/>
        </authorList>
    </citation>
    <scope>NUCLEOTIDE SEQUENCE</scope>
</reference>
<name>A0A0E9S4U7_ANGAN</name>
<accession>A0A0E9S4U7</accession>
<dbReference type="EMBL" id="GBXM01072133">
    <property type="protein sequence ID" value="JAH36444.1"/>
    <property type="molecule type" value="Transcribed_RNA"/>
</dbReference>
<sequence>MIWRIIHPSISLSGSRRVLEPIPACIGARGRNIPWTGCQSTAGTHTIHSHTHTYGQFRVSN</sequence>
<protein>
    <submittedName>
        <fullName evidence="1">Uncharacterized protein</fullName>
    </submittedName>
</protein>
<organism evidence="1">
    <name type="scientific">Anguilla anguilla</name>
    <name type="common">European freshwater eel</name>
    <name type="synonym">Muraena anguilla</name>
    <dbReference type="NCBI Taxonomy" id="7936"/>
    <lineage>
        <taxon>Eukaryota</taxon>
        <taxon>Metazoa</taxon>
        <taxon>Chordata</taxon>
        <taxon>Craniata</taxon>
        <taxon>Vertebrata</taxon>
        <taxon>Euteleostomi</taxon>
        <taxon>Actinopterygii</taxon>
        <taxon>Neopterygii</taxon>
        <taxon>Teleostei</taxon>
        <taxon>Anguilliformes</taxon>
        <taxon>Anguillidae</taxon>
        <taxon>Anguilla</taxon>
    </lineage>
</organism>
<reference evidence="1" key="2">
    <citation type="journal article" date="2015" name="Fish Shellfish Immunol.">
        <title>Early steps in the European eel (Anguilla anguilla)-Vibrio vulnificus interaction in the gills: Role of the RtxA13 toxin.</title>
        <authorList>
            <person name="Callol A."/>
            <person name="Pajuelo D."/>
            <person name="Ebbesson L."/>
            <person name="Teles M."/>
            <person name="MacKenzie S."/>
            <person name="Amaro C."/>
        </authorList>
    </citation>
    <scope>NUCLEOTIDE SEQUENCE</scope>
</reference>
<proteinExistence type="predicted"/>
<evidence type="ECO:0000313" key="1">
    <source>
        <dbReference type="EMBL" id="JAH36444.1"/>
    </source>
</evidence>